<dbReference type="GO" id="GO:0003700">
    <property type="term" value="F:DNA-binding transcription factor activity"/>
    <property type="evidence" value="ECO:0007669"/>
    <property type="project" value="InterPro"/>
</dbReference>
<accession>A0A7G9GBX6</accession>
<dbReference type="GO" id="GO:0043565">
    <property type="term" value="F:sequence-specific DNA binding"/>
    <property type="evidence" value="ECO:0007669"/>
    <property type="project" value="InterPro"/>
</dbReference>
<feature type="domain" description="HTH araC/xylS-type" evidence="3">
    <location>
        <begin position="216"/>
        <end position="314"/>
    </location>
</feature>
<keyword evidence="1" id="KW-0805">Transcription regulation</keyword>
<dbReference type="EMBL" id="CP060635">
    <property type="protein sequence ID" value="QNM08308.1"/>
    <property type="molecule type" value="Genomic_DNA"/>
</dbReference>
<dbReference type="Pfam" id="PF12833">
    <property type="entry name" value="HTH_18"/>
    <property type="match status" value="1"/>
</dbReference>
<organism evidence="4 5">
    <name type="scientific">Wansuia hejianensis</name>
    <dbReference type="NCBI Taxonomy" id="2763667"/>
    <lineage>
        <taxon>Bacteria</taxon>
        <taxon>Bacillati</taxon>
        <taxon>Bacillota</taxon>
        <taxon>Clostridia</taxon>
        <taxon>Lachnospirales</taxon>
        <taxon>Lachnospiraceae</taxon>
        <taxon>Wansuia</taxon>
    </lineage>
</organism>
<sequence length="318" mass="36397">MITIHNIDETLLFYGSLGAEQKEIGNCTLFTFFDKTSYVRFWGDLHGFCVASVDVIFPKDIVFRSQIQQRYIGIGFTEEGQMISYNRKSEMRKSRNGIDCYVFNSPVPLFMKISGGQRLRFRGMYFQESFFRENNVSLYDSFWEDAKQSLTCNEIHSPELLSIYRRIENCSLAGDAFQLWMRGQGLTAASYLLDLMQRYTSASPVYLSEDEIAAVLQAKRLIKENIGSVPTILELSKSVALNKNKLQKAFQLTEGKSIGEYIRALRMELALELLEKSDMSTGDIAKAVGYHGVSNFYHIFQQRFGETPQAVRVLLQNN</sequence>
<gene>
    <name evidence="4" type="ORF">H9Q79_15700</name>
</gene>
<dbReference type="InterPro" id="IPR009057">
    <property type="entry name" value="Homeodomain-like_sf"/>
</dbReference>
<dbReference type="SMART" id="SM00342">
    <property type="entry name" value="HTH_ARAC"/>
    <property type="match status" value="1"/>
</dbReference>
<dbReference type="Gene3D" id="1.10.10.60">
    <property type="entry name" value="Homeodomain-like"/>
    <property type="match status" value="1"/>
</dbReference>
<dbReference type="KEGG" id="whj:H9Q79_15700"/>
<dbReference type="PROSITE" id="PS01124">
    <property type="entry name" value="HTH_ARAC_FAMILY_2"/>
    <property type="match status" value="1"/>
</dbReference>
<protein>
    <submittedName>
        <fullName evidence="4">Helix-turn-helix transcriptional regulator</fullName>
    </submittedName>
</protein>
<dbReference type="PANTHER" id="PTHR47893">
    <property type="entry name" value="REGULATORY PROTEIN PCHR"/>
    <property type="match status" value="1"/>
</dbReference>
<evidence type="ECO:0000313" key="4">
    <source>
        <dbReference type="EMBL" id="QNM08308.1"/>
    </source>
</evidence>
<dbReference type="InterPro" id="IPR018060">
    <property type="entry name" value="HTH_AraC"/>
</dbReference>
<dbReference type="PANTHER" id="PTHR47893:SF1">
    <property type="entry name" value="REGULATORY PROTEIN PCHR"/>
    <property type="match status" value="1"/>
</dbReference>
<keyword evidence="5" id="KW-1185">Reference proteome</keyword>
<proteinExistence type="predicted"/>
<evidence type="ECO:0000256" key="1">
    <source>
        <dbReference type="ARBA" id="ARBA00023015"/>
    </source>
</evidence>
<reference evidence="4 5" key="1">
    <citation type="submission" date="2020-08" db="EMBL/GenBank/DDBJ databases">
        <authorList>
            <person name="Liu C."/>
            <person name="Sun Q."/>
        </authorList>
    </citation>
    <scope>NUCLEOTIDE SEQUENCE [LARGE SCALE GENOMIC DNA]</scope>
    <source>
        <strain evidence="4 5">NSJ-29</strain>
    </source>
</reference>
<dbReference type="InterPro" id="IPR053142">
    <property type="entry name" value="PchR_regulatory_protein"/>
</dbReference>
<dbReference type="Proteomes" id="UP000515860">
    <property type="component" value="Chromosome"/>
</dbReference>
<evidence type="ECO:0000259" key="3">
    <source>
        <dbReference type="PROSITE" id="PS01124"/>
    </source>
</evidence>
<dbReference type="RefSeq" id="WP_249328705.1">
    <property type="nucleotide sequence ID" value="NZ_CP060635.1"/>
</dbReference>
<dbReference type="AlphaFoldDB" id="A0A7G9GBX6"/>
<evidence type="ECO:0000256" key="2">
    <source>
        <dbReference type="ARBA" id="ARBA00023163"/>
    </source>
</evidence>
<evidence type="ECO:0000313" key="5">
    <source>
        <dbReference type="Proteomes" id="UP000515860"/>
    </source>
</evidence>
<name>A0A7G9GBX6_9FIRM</name>
<dbReference type="SUPFAM" id="SSF46689">
    <property type="entry name" value="Homeodomain-like"/>
    <property type="match status" value="1"/>
</dbReference>
<keyword evidence="2" id="KW-0804">Transcription</keyword>